<reference evidence="1" key="1">
    <citation type="submission" date="2009-05" db="EMBL/GenBank/DDBJ databases">
        <authorList>
            <person name="Harkins D.M."/>
            <person name="DeShazer D."/>
            <person name="Woods D.E."/>
            <person name="Brinkac L.M."/>
            <person name="Brown K.A."/>
            <person name="Hung G.C."/>
            <person name="Tuanyok A."/>
            <person name="Zhang B."/>
            <person name="Nierman W.C."/>
        </authorList>
    </citation>
    <scope>NUCLEOTIDE SEQUENCE [LARGE SCALE GENOMIC DNA]</scope>
    <source>
        <strain evidence="1">1710a</strain>
    </source>
</reference>
<proteinExistence type="predicted"/>
<name>A0A0E1W921_BURPE</name>
<accession>A0A0E1W921</accession>
<dbReference type="EMBL" id="CM000832">
    <property type="protein sequence ID" value="EET09710.1"/>
    <property type="molecule type" value="Genomic_DNA"/>
</dbReference>
<gene>
    <name evidence="1" type="ORF">BURPS1710A_3308</name>
</gene>
<dbReference type="AlphaFoldDB" id="A0A0E1W921"/>
<dbReference type="Proteomes" id="UP000001812">
    <property type="component" value="Chromosome I"/>
</dbReference>
<protein>
    <submittedName>
        <fullName evidence="1">Uncharacterized protein</fullName>
    </submittedName>
</protein>
<organism evidence="1">
    <name type="scientific">Burkholderia pseudomallei 1710a</name>
    <dbReference type="NCBI Taxonomy" id="320371"/>
    <lineage>
        <taxon>Bacteria</taxon>
        <taxon>Pseudomonadati</taxon>
        <taxon>Pseudomonadota</taxon>
        <taxon>Betaproteobacteria</taxon>
        <taxon>Burkholderiales</taxon>
        <taxon>Burkholderiaceae</taxon>
        <taxon>Burkholderia</taxon>
        <taxon>pseudomallei group</taxon>
    </lineage>
</organism>
<dbReference type="HOGENOM" id="CLU_3325555_0_0_4"/>
<sequence length="38" mass="4252">MTQLGRSATHRLDYNAGFRLLLGATFGRGVQPSFHHTH</sequence>
<evidence type="ECO:0000313" key="1">
    <source>
        <dbReference type="EMBL" id="EET09710.1"/>
    </source>
</evidence>